<dbReference type="AlphaFoldDB" id="A0A1S2M8Y9"/>
<sequence>MRLKKYIIIIPLLLFLLGFIYSLSYTANFNRVINAIDFNNEVYSSTSLKYRDLSTNARKYITKEEFDKWNAWQDIEKSFLKFNNQREDADFIFHGRDAVICIFYQKSITGYKINYLEFHK</sequence>
<evidence type="ECO:0008006" key="2">
    <source>
        <dbReference type="Google" id="ProtNLM"/>
    </source>
</evidence>
<accession>A0A1S2M8Y9</accession>
<dbReference type="OrthoDB" id="2990454at2"/>
<reference evidence="1" key="1">
    <citation type="submission" date="2016-10" db="EMBL/GenBank/DDBJ databases">
        <title>Draft genome sequences of four alkaliphilic bacteria belonging to the Anaerobacillus genus.</title>
        <authorList>
            <person name="Bassil N.M."/>
            <person name="Lloyd J.R."/>
        </authorList>
    </citation>
    <scope>NUCLEOTIDE SEQUENCE [LARGE SCALE GENOMIC DNA]</scope>
    <source>
        <strain evidence="1">NB2006</strain>
    </source>
</reference>
<proteinExistence type="predicted"/>
<name>A0A1S2M8Y9_9BACI</name>
<comment type="caution">
    <text evidence="1">The sequence shown here is derived from an EMBL/GenBank/DDBJ whole genome shotgun (WGS) entry which is preliminary data.</text>
</comment>
<evidence type="ECO:0000313" key="1">
    <source>
        <dbReference type="EMBL" id="OIJ21064.1"/>
    </source>
</evidence>
<organism evidence="1">
    <name type="scientific">Anaerobacillus isosaccharinicus</name>
    <dbReference type="NCBI Taxonomy" id="1532552"/>
    <lineage>
        <taxon>Bacteria</taxon>
        <taxon>Bacillati</taxon>
        <taxon>Bacillota</taxon>
        <taxon>Bacilli</taxon>
        <taxon>Bacillales</taxon>
        <taxon>Bacillaceae</taxon>
        <taxon>Anaerobacillus</taxon>
    </lineage>
</organism>
<protein>
    <recommendedName>
        <fullName evidence="2">DUF3139 domain-containing protein</fullName>
    </recommendedName>
</protein>
<dbReference type="EMBL" id="LQXD01000058">
    <property type="protein sequence ID" value="OIJ21064.1"/>
    <property type="molecule type" value="Genomic_DNA"/>
</dbReference>
<gene>
    <name evidence="1" type="ORF">AWH56_06610</name>
</gene>